<dbReference type="OrthoDB" id="10483244at2759"/>
<reference evidence="2" key="1">
    <citation type="submission" date="2020-07" db="EMBL/GenBank/DDBJ databases">
        <title>Multicomponent nature underlies the extraordinary mechanical properties of spider dragline silk.</title>
        <authorList>
            <person name="Kono N."/>
            <person name="Nakamura H."/>
            <person name="Mori M."/>
            <person name="Yoshida Y."/>
            <person name="Ohtoshi R."/>
            <person name="Malay A.D."/>
            <person name="Moran D.A.P."/>
            <person name="Tomita M."/>
            <person name="Numata K."/>
            <person name="Arakawa K."/>
        </authorList>
    </citation>
    <scope>NUCLEOTIDE SEQUENCE</scope>
</reference>
<sequence>MIKRGKEGVDLLFEEDRPFVESDGNPRSIDGTKDVTSFCPPPSPRGHAPRGPTSGKRKSLFWTKDAVKGTEGLDPPRDVFIGAIFR</sequence>
<dbReference type="EMBL" id="BMAO01039551">
    <property type="protein sequence ID" value="GFR32236.1"/>
    <property type="molecule type" value="Genomic_DNA"/>
</dbReference>
<keyword evidence="3" id="KW-1185">Reference proteome</keyword>
<protein>
    <submittedName>
        <fullName evidence="2">Uncharacterized protein</fullName>
    </submittedName>
</protein>
<feature type="region of interest" description="Disordered" evidence="1">
    <location>
        <begin position="19"/>
        <end position="59"/>
    </location>
</feature>
<comment type="caution">
    <text evidence="2">The sequence shown here is derived from an EMBL/GenBank/DDBJ whole genome shotgun (WGS) entry which is preliminary data.</text>
</comment>
<dbReference type="AlphaFoldDB" id="A0A8X6HY37"/>
<evidence type="ECO:0000313" key="2">
    <source>
        <dbReference type="EMBL" id="GFR32236.1"/>
    </source>
</evidence>
<name>A0A8X6HY37_TRICU</name>
<accession>A0A8X6HY37</accession>
<organism evidence="2 3">
    <name type="scientific">Trichonephila clavata</name>
    <name type="common">Joro spider</name>
    <name type="synonym">Nephila clavata</name>
    <dbReference type="NCBI Taxonomy" id="2740835"/>
    <lineage>
        <taxon>Eukaryota</taxon>
        <taxon>Metazoa</taxon>
        <taxon>Ecdysozoa</taxon>
        <taxon>Arthropoda</taxon>
        <taxon>Chelicerata</taxon>
        <taxon>Arachnida</taxon>
        <taxon>Araneae</taxon>
        <taxon>Araneomorphae</taxon>
        <taxon>Entelegynae</taxon>
        <taxon>Araneoidea</taxon>
        <taxon>Nephilidae</taxon>
        <taxon>Trichonephila</taxon>
    </lineage>
</organism>
<evidence type="ECO:0000256" key="1">
    <source>
        <dbReference type="SAM" id="MobiDB-lite"/>
    </source>
</evidence>
<dbReference type="Proteomes" id="UP000887116">
    <property type="component" value="Unassembled WGS sequence"/>
</dbReference>
<proteinExistence type="predicted"/>
<evidence type="ECO:0000313" key="3">
    <source>
        <dbReference type="Proteomes" id="UP000887116"/>
    </source>
</evidence>
<gene>
    <name evidence="2" type="ORF">TNCT_641931</name>
</gene>